<proteinExistence type="predicted"/>
<keyword evidence="2" id="KW-1185">Reference proteome</keyword>
<sequence length="55" mass="6582">NGLKLRQGRFRLDIRKKFFTVRVIKHWNGLPREVAESPSLEVFTNRVDLELRDMV</sequence>
<organism evidence="1 2">
    <name type="scientific">Buceros rhinoceros silvestris</name>
    <dbReference type="NCBI Taxonomy" id="175836"/>
    <lineage>
        <taxon>Eukaryota</taxon>
        <taxon>Metazoa</taxon>
        <taxon>Chordata</taxon>
        <taxon>Craniata</taxon>
        <taxon>Vertebrata</taxon>
        <taxon>Euteleostomi</taxon>
        <taxon>Archelosauria</taxon>
        <taxon>Archosauria</taxon>
        <taxon>Dinosauria</taxon>
        <taxon>Saurischia</taxon>
        <taxon>Theropoda</taxon>
        <taxon>Coelurosauria</taxon>
        <taxon>Aves</taxon>
        <taxon>Neognathae</taxon>
        <taxon>Neoaves</taxon>
        <taxon>Telluraves</taxon>
        <taxon>Coraciimorphae</taxon>
        <taxon>Bucerotiformes</taxon>
        <taxon>Bucerotidae</taxon>
        <taxon>Buceros</taxon>
    </lineage>
</organism>
<feature type="non-terminal residue" evidence="1">
    <location>
        <position position="1"/>
    </location>
</feature>
<evidence type="ECO:0000313" key="2">
    <source>
        <dbReference type="Proteomes" id="UP000054064"/>
    </source>
</evidence>
<feature type="non-terminal residue" evidence="1">
    <location>
        <position position="55"/>
    </location>
</feature>
<protein>
    <recommendedName>
        <fullName evidence="3">Nidogen G2 beta-barrel domain-containing protein</fullName>
    </recommendedName>
</protein>
<dbReference type="Proteomes" id="UP000054064">
    <property type="component" value="Unassembled WGS sequence"/>
</dbReference>
<reference evidence="1 2" key="1">
    <citation type="submission" date="2014-04" db="EMBL/GenBank/DDBJ databases">
        <title>Genome evolution of avian class.</title>
        <authorList>
            <person name="Zhang G."/>
            <person name="Li C."/>
        </authorList>
    </citation>
    <scope>NUCLEOTIDE SEQUENCE [LARGE SCALE GENOMIC DNA]</scope>
    <source>
        <strain evidence="1">BGI_N320</strain>
    </source>
</reference>
<evidence type="ECO:0008006" key="3">
    <source>
        <dbReference type="Google" id="ProtNLM"/>
    </source>
</evidence>
<evidence type="ECO:0000313" key="1">
    <source>
        <dbReference type="EMBL" id="KFO88212.1"/>
    </source>
</evidence>
<gene>
    <name evidence="1" type="ORF">N320_12450</name>
</gene>
<dbReference type="EMBL" id="KL516591">
    <property type="protein sequence ID" value="KFO88212.1"/>
    <property type="molecule type" value="Genomic_DNA"/>
</dbReference>
<name>A0A091H082_BUCRH</name>
<accession>A0A091H082</accession>
<dbReference type="AlphaFoldDB" id="A0A091H082"/>